<evidence type="ECO:0000313" key="2">
    <source>
        <dbReference type="Proteomes" id="UP001228376"/>
    </source>
</evidence>
<evidence type="ECO:0000313" key="1">
    <source>
        <dbReference type="EMBL" id="MDY0407304.1"/>
    </source>
</evidence>
<dbReference type="RefSeq" id="WP_306066133.1">
    <property type="nucleotide sequence ID" value="NZ_JAROCA020000003.1"/>
</dbReference>
<gene>
    <name evidence="1" type="ORF">P5G51_019965</name>
</gene>
<dbReference type="EMBL" id="JAROCA020000003">
    <property type="protein sequence ID" value="MDY0407304.1"/>
    <property type="molecule type" value="Genomic_DNA"/>
</dbReference>
<proteinExistence type="predicted"/>
<dbReference type="PANTHER" id="PTHR34547">
    <property type="entry name" value="YACP-LIKE NYN DOMAIN PROTEIN"/>
    <property type="match status" value="1"/>
</dbReference>
<dbReference type="Pfam" id="PF05991">
    <property type="entry name" value="NYN_YacP"/>
    <property type="match status" value="1"/>
</dbReference>
<name>A0ABU5CLT1_9BACI</name>
<reference evidence="1 2" key="1">
    <citation type="submission" date="2023-10" db="EMBL/GenBank/DDBJ databases">
        <title>179-bfca-hs.</title>
        <authorList>
            <person name="Miliotis G."/>
            <person name="Sengupta P."/>
            <person name="Hameed A."/>
            <person name="Chuvochina M."/>
            <person name="Mcdonagh F."/>
            <person name="Simpson A.C."/>
            <person name="Singh N.K."/>
            <person name="Rekha P.D."/>
            <person name="Raman K."/>
            <person name="Hugenholtz P."/>
            <person name="Venkateswaran K."/>
        </authorList>
    </citation>
    <scope>NUCLEOTIDE SEQUENCE [LARGE SCALE GENOMIC DNA]</scope>
    <source>
        <strain evidence="1 2">179-BFC-A-HS</strain>
    </source>
</reference>
<keyword evidence="2" id="KW-1185">Reference proteome</keyword>
<dbReference type="PANTHER" id="PTHR34547:SF1">
    <property type="entry name" value="YACP-LIKE NYN DOMAIN PROTEIN"/>
    <property type="match status" value="1"/>
</dbReference>
<comment type="caution">
    <text evidence="1">The sequence shown here is derived from an EMBL/GenBank/DDBJ whole genome shotgun (WGS) entry which is preliminary data.</text>
</comment>
<sequence>MDILVVDGYNIIGAWDELKRLKEQDMGQARDRLVDFMAEYQAYTGKRVIVIFDAYFVPGKASKYDKYNLEIIFTKEKETADERIERLVKELMNVRTKVYVATSDLAEQRTIFGSGAFRVSARELLIEMQDIESDIAANLAEQQKVKPSSKIELDARVLEQFEKWRRGVK</sequence>
<organism evidence="1 2">
    <name type="scientific">Tigheibacillus jepli</name>
    <dbReference type="NCBI Taxonomy" id="3035914"/>
    <lineage>
        <taxon>Bacteria</taxon>
        <taxon>Bacillati</taxon>
        <taxon>Bacillota</taxon>
        <taxon>Bacilli</taxon>
        <taxon>Bacillales</taxon>
        <taxon>Bacillaceae</taxon>
        <taxon>Tigheibacillus</taxon>
    </lineage>
</organism>
<protein>
    <submittedName>
        <fullName evidence="1">NYN domain-containing protein</fullName>
    </submittedName>
</protein>
<dbReference type="CDD" id="cd10912">
    <property type="entry name" value="PIN_YacP-like"/>
    <property type="match status" value="1"/>
</dbReference>
<dbReference type="InterPro" id="IPR010298">
    <property type="entry name" value="YacP-like"/>
</dbReference>
<accession>A0ABU5CLT1</accession>
<dbReference type="Proteomes" id="UP001228376">
    <property type="component" value="Unassembled WGS sequence"/>
</dbReference>